<evidence type="ECO:0000313" key="8">
    <source>
        <dbReference type="EMBL" id="KAF7262090.1"/>
    </source>
</evidence>
<feature type="transmembrane region" description="Helical" evidence="6">
    <location>
        <begin position="121"/>
        <end position="140"/>
    </location>
</feature>
<gene>
    <name evidence="8" type="ORF">EG68_01175</name>
</gene>
<keyword evidence="3 6" id="KW-1133">Transmembrane helix</keyword>
<evidence type="ECO:0000256" key="5">
    <source>
        <dbReference type="SAM" id="MobiDB-lite"/>
    </source>
</evidence>
<proteinExistence type="predicted"/>
<evidence type="ECO:0000259" key="7">
    <source>
        <dbReference type="PROSITE" id="PS50262"/>
    </source>
</evidence>
<dbReference type="PROSITE" id="PS50262">
    <property type="entry name" value="G_PROTEIN_RECEP_F1_2"/>
    <property type="match status" value="1"/>
</dbReference>
<feature type="domain" description="G-protein coupled receptors family 1 profile" evidence="7">
    <location>
        <begin position="53"/>
        <end position="381"/>
    </location>
</feature>
<evidence type="ECO:0000256" key="1">
    <source>
        <dbReference type="ARBA" id="ARBA00004370"/>
    </source>
</evidence>
<comment type="subcellular location">
    <subcellularLocation>
        <location evidence="1">Membrane</location>
    </subcellularLocation>
</comment>
<feature type="transmembrane region" description="Helical" evidence="6">
    <location>
        <begin position="217"/>
        <end position="239"/>
    </location>
</feature>
<dbReference type="EMBL" id="JTDE01000174">
    <property type="protein sequence ID" value="KAF7262090.1"/>
    <property type="molecule type" value="Genomic_DNA"/>
</dbReference>
<keyword evidence="2 6" id="KW-0812">Transmembrane</keyword>
<feature type="transmembrane region" description="Helical" evidence="6">
    <location>
        <begin position="161"/>
        <end position="181"/>
    </location>
</feature>
<dbReference type="CDD" id="cd14978">
    <property type="entry name" value="7tmA_FMRFamide_R-like"/>
    <property type="match status" value="1"/>
</dbReference>
<dbReference type="InterPro" id="IPR053219">
    <property type="entry name" value="GPCR_Dmsr-1"/>
</dbReference>
<reference evidence="8" key="1">
    <citation type="submission" date="2019-07" db="EMBL/GenBank/DDBJ databases">
        <title>Annotation for the trematode Paragonimus miyazaki's.</title>
        <authorList>
            <person name="Choi Y.-J."/>
        </authorList>
    </citation>
    <scope>NUCLEOTIDE SEQUENCE</scope>
    <source>
        <strain evidence="8">Japan</strain>
    </source>
</reference>
<dbReference type="PRINTS" id="PR00237">
    <property type="entry name" value="GPCRRHODOPSN"/>
</dbReference>
<dbReference type="Gene3D" id="1.20.1070.10">
    <property type="entry name" value="Rhodopsin 7-helix transmembrane proteins"/>
    <property type="match status" value="1"/>
</dbReference>
<evidence type="ECO:0000313" key="9">
    <source>
        <dbReference type="Proteomes" id="UP000822476"/>
    </source>
</evidence>
<feature type="compositionally biased region" description="Polar residues" evidence="5">
    <location>
        <begin position="413"/>
        <end position="427"/>
    </location>
</feature>
<dbReference type="AlphaFoldDB" id="A0A8S9Z8L8"/>
<feature type="transmembrane region" description="Helical" evidence="6">
    <location>
        <begin position="38"/>
        <end position="61"/>
    </location>
</feature>
<feature type="transmembrane region" description="Helical" evidence="6">
    <location>
        <begin position="365"/>
        <end position="384"/>
    </location>
</feature>
<dbReference type="GO" id="GO:0008528">
    <property type="term" value="F:G protein-coupled peptide receptor activity"/>
    <property type="evidence" value="ECO:0007669"/>
    <property type="project" value="TreeGrafter"/>
</dbReference>
<feature type="region of interest" description="Disordered" evidence="5">
    <location>
        <begin position="413"/>
        <end position="441"/>
    </location>
</feature>
<dbReference type="Proteomes" id="UP000822476">
    <property type="component" value="Unassembled WGS sequence"/>
</dbReference>
<keyword evidence="4 6" id="KW-0472">Membrane</keyword>
<dbReference type="Pfam" id="PF00001">
    <property type="entry name" value="7tm_1"/>
    <property type="match status" value="1"/>
</dbReference>
<dbReference type="SUPFAM" id="SSF81321">
    <property type="entry name" value="Family A G protein-coupled receptor-like"/>
    <property type="match status" value="1"/>
</dbReference>
<evidence type="ECO:0000256" key="4">
    <source>
        <dbReference type="ARBA" id="ARBA00023136"/>
    </source>
</evidence>
<organism evidence="8 9">
    <name type="scientific">Paragonimus skrjabini miyazakii</name>
    <dbReference type="NCBI Taxonomy" id="59628"/>
    <lineage>
        <taxon>Eukaryota</taxon>
        <taxon>Metazoa</taxon>
        <taxon>Spiralia</taxon>
        <taxon>Lophotrochozoa</taxon>
        <taxon>Platyhelminthes</taxon>
        <taxon>Trematoda</taxon>
        <taxon>Digenea</taxon>
        <taxon>Plagiorchiida</taxon>
        <taxon>Troglotremata</taxon>
        <taxon>Troglotrematidae</taxon>
        <taxon>Paragonimus</taxon>
    </lineage>
</organism>
<name>A0A8S9Z8L8_9TREM</name>
<evidence type="ECO:0000256" key="3">
    <source>
        <dbReference type="ARBA" id="ARBA00022989"/>
    </source>
</evidence>
<dbReference type="PANTHER" id="PTHR46273">
    <property type="entry name" value="MYOSUPPRESSIN RECEPTOR 1, ISOFORM B-RELATED"/>
    <property type="match status" value="1"/>
</dbReference>
<dbReference type="InterPro" id="IPR000276">
    <property type="entry name" value="GPCR_Rhodpsn"/>
</dbReference>
<feature type="transmembrane region" description="Helical" evidence="6">
    <location>
        <begin position="73"/>
        <end position="97"/>
    </location>
</feature>
<sequence>MDVQPNGLSVPEAVVSDSTSTCQAIQFLSEFKVIYGNAHGYIAVILCLLAVLSNTFSVIVLNQASMISSTNFLLTMLAISDGILMSSYAVFAAYFLIGDHVTQSTYGWCVFMLVHINLQNLFHSTSSYIIVSLASFRVLYVRCLVRCHELCSMHRAKIAAGMSFLVSFMLTIPCILSHHIVPSNADGLNASSDQLLYMVTYVDDHVLVDYLSWNTAIFLKLLPLVCLTVLSAIIIVTILRKSNKMRRMKTRKQIQSISTCSNPQDITTTTPVNGAPDRLENGRIDRRSELTSPTSVSVVRTRSSRSRASLPTTDRDRMETRMTRLLLAVVFIFIIALLPQAILLFLNGLLGNCFTDNVYNNLGDLTDLLTIVNSCINFVLYCSMSQQFRITFLRLFCSWWMNRSAHRNTSLHNTAGSREQNVQSTSPAAPDLPPPTHIVPRQTDFDTCIHKSSVTS</sequence>
<dbReference type="OrthoDB" id="5864054at2759"/>
<keyword evidence="9" id="KW-1185">Reference proteome</keyword>
<comment type="caution">
    <text evidence="8">The sequence shown here is derived from an EMBL/GenBank/DDBJ whole genome shotgun (WGS) entry which is preliminary data.</text>
</comment>
<dbReference type="InterPro" id="IPR017452">
    <property type="entry name" value="GPCR_Rhodpsn_7TM"/>
</dbReference>
<dbReference type="GO" id="GO:0005886">
    <property type="term" value="C:plasma membrane"/>
    <property type="evidence" value="ECO:0007669"/>
    <property type="project" value="TreeGrafter"/>
</dbReference>
<feature type="transmembrane region" description="Helical" evidence="6">
    <location>
        <begin position="325"/>
        <end position="345"/>
    </location>
</feature>
<evidence type="ECO:0000256" key="6">
    <source>
        <dbReference type="SAM" id="Phobius"/>
    </source>
</evidence>
<protein>
    <recommendedName>
        <fullName evidence="7">G-protein coupled receptors family 1 profile domain-containing protein</fullName>
    </recommendedName>
</protein>
<evidence type="ECO:0000256" key="2">
    <source>
        <dbReference type="ARBA" id="ARBA00022692"/>
    </source>
</evidence>
<accession>A0A8S9Z8L8</accession>
<dbReference type="PANTHER" id="PTHR46273:SF11">
    <property type="entry name" value="G-PROTEIN COUPLED RECEPTORS FAMILY 1 PROFILE DOMAIN-CONTAINING PROTEIN"/>
    <property type="match status" value="1"/>
</dbReference>